<proteinExistence type="predicted"/>
<protein>
    <submittedName>
        <fullName evidence="2">Apple domain-containing protein</fullName>
    </submittedName>
</protein>
<sequence>MPGAHFYVDQHVSRGRFGREPPLAPTFVYDPNVLQSRYGFNGILSQFLPNGKLQRFGTGIVDHRQNGVVLLQQKSTNFLPPPMLCSSGRDIIILSSKGYSLAEITKRKRNIEENKEIILEQRGMTENECIFSCMVNIAKGKQPFKCLSATFDQIENKCLLYGPGSSADGSVRLVG</sequence>
<reference evidence="2" key="1">
    <citation type="submission" date="2022-11" db="UniProtKB">
        <authorList>
            <consortium name="WormBaseParasite"/>
        </authorList>
    </citation>
    <scope>IDENTIFICATION</scope>
</reference>
<dbReference type="AlphaFoldDB" id="A0A915LD21"/>
<dbReference type="Proteomes" id="UP000887561">
    <property type="component" value="Unplaced"/>
</dbReference>
<evidence type="ECO:0000313" key="1">
    <source>
        <dbReference type="Proteomes" id="UP000887561"/>
    </source>
</evidence>
<keyword evidence="1" id="KW-1185">Reference proteome</keyword>
<name>A0A915LD21_MELJA</name>
<evidence type="ECO:0000313" key="2">
    <source>
        <dbReference type="WBParaSite" id="scaffold103_cov152.g267"/>
    </source>
</evidence>
<accession>A0A915LD21</accession>
<organism evidence="1 2">
    <name type="scientific">Meloidogyne javanica</name>
    <name type="common">Root-knot nematode worm</name>
    <dbReference type="NCBI Taxonomy" id="6303"/>
    <lineage>
        <taxon>Eukaryota</taxon>
        <taxon>Metazoa</taxon>
        <taxon>Ecdysozoa</taxon>
        <taxon>Nematoda</taxon>
        <taxon>Chromadorea</taxon>
        <taxon>Rhabditida</taxon>
        <taxon>Tylenchina</taxon>
        <taxon>Tylenchomorpha</taxon>
        <taxon>Tylenchoidea</taxon>
        <taxon>Meloidogynidae</taxon>
        <taxon>Meloidogyninae</taxon>
        <taxon>Meloidogyne</taxon>
        <taxon>Meloidogyne incognita group</taxon>
    </lineage>
</organism>
<dbReference type="WBParaSite" id="scaffold103_cov152.g267">
    <property type="protein sequence ID" value="scaffold103_cov152.g267"/>
    <property type="gene ID" value="scaffold103_cov152.g267"/>
</dbReference>